<evidence type="ECO:0000256" key="10">
    <source>
        <dbReference type="RuleBase" id="RU361207"/>
    </source>
</evidence>
<keyword evidence="7 10" id="KW-0119">Carbohydrate metabolism</keyword>
<sequence length="599" mass="64841">MADIAARARELGIQPEYDGMDGTRHQVPDSTLESLVEAFGRDAAAMRPQALQAPAGLRCYLPDGGRFWGVAVQLYQLRSARNWGIGDFADLQDLIPVLAERGADFIGLNPLHALFLADPERCSPFSPSNRRFLNPLYLAVDRIPGFDPGMVEAPDLDRLRATELVDYPGVARAKMAALRAVWRALDMPDATDEFRRKGGADLDRHALFDAISADMAAKGQGAGWRAWPDDWHDPEGRAVADFAAAHAGDIAFYRWLQEQADGQLARAQEACKTAGMAIGLYLDVAVGEAGDGSGSWGHPDVLSSVRIGAPPDYFNEQGQDWGLAPLSPAAMAASRAAPLGTLMGRVMRRAGAVRIDHALGLWQLFLIPEGAGADAGAYARYPLDDMLRALAKASNDSGTIVIGEDLGNVPPGFREMMEQAGILSYRILFFEREGTAFVAPEDYPEGALACLSTHDLPTFKGWWTGKDIALRVEFDLIGAETGREQADARPAERRDLVRALCDAGLLDQTGDMAENDAVPLDLMVAVHRYVARTPSRLMAARLEDLAQDIRPVNLPSTAGEYPNWRPRLAATIDEIAASRAFDAIVSGIAAERPRSGSAR</sequence>
<evidence type="ECO:0000256" key="4">
    <source>
        <dbReference type="ARBA" id="ARBA00020295"/>
    </source>
</evidence>
<gene>
    <name evidence="11" type="ORF">GCM10011402_26890</name>
</gene>
<evidence type="ECO:0000256" key="7">
    <source>
        <dbReference type="ARBA" id="ARBA00023277"/>
    </source>
</evidence>
<comment type="catalytic activity">
    <reaction evidence="1 10">
        <text>Transfers a segment of a (1-&gt;4)-alpha-D-glucan to a new position in an acceptor, which may be glucose or a (1-&gt;4)-alpha-D-glucan.</text>
        <dbReference type="EC" id="2.4.1.25"/>
    </reaction>
</comment>
<dbReference type="EC" id="2.4.1.25" evidence="3 10"/>
<evidence type="ECO:0000256" key="3">
    <source>
        <dbReference type="ARBA" id="ARBA00012560"/>
    </source>
</evidence>
<dbReference type="Gene3D" id="3.20.20.80">
    <property type="entry name" value="Glycosidases"/>
    <property type="match status" value="1"/>
</dbReference>
<name>A0ABQ1VKB3_9RHOB</name>
<evidence type="ECO:0000256" key="1">
    <source>
        <dbReference type="ARBA" id="ARBA00000439"/>
    </source>
</evidence>
<dbReference type="Proteomes" id="UP000640509">
    <property type="component" value="Unassembled WGS sequence"/>
</dbReference>
<dbReference type="InterPro" id="IPR003385">
    <property type="entry name" value="Glyco_hydro_77"/>
</dbReference>
<evidence type="ECO:0000256" key="5">
    <source>
        <dbReference type="ARBA" id="ARBA00022676"/>
    </source>
</evidence>
<accession>A0ABQ1VKB3</accession>
<evidence type="ECO:0000256" key="8">
    <source>
        <dbReference type="ARBA" id="ARBA00031423"/>
    </source>
</evidence>
<dbReference type="PANTHER" id="PTHR32438:SF5">
    <property type="entry name" value="4-ALPHA-GLUCANOTRANSFERASE DPE1, CHLOROPLASTIC_AMYLOPLASTIC"/>
    <property type="match status" value="1"/>
</dbReference>
<comment type="caution">
    <text evidence="11">The sequence shown here is derived from an EMBL/GenBank/DDBJ whole genome shotgun (WGS) entry which is preliminary data.</text>
</comment>
<comment type="similarity">
    <text evidence="2 10">Belongs to the disproportionating enzyme family.</text>
</comment>
<dbReference type="PANTHER" id="PTHR32438">
    <property type="entry name" value="4-ALPHA-GLUCANOTRANSFERASE DPE1, CHLOROPLASTIC/AMYLOPLASTIC"/>
    <property type="match status" value="1"/>
</dbReference>
<keyword evidence="12" id="KW-1185">Reference proteome</keyword>
<dbReference type="NCBIfam" id="TIGR00217">
    <property type="entry name" value="malQ"/>
    <property type="match status" value="1"/>
</dbReference>
<reference evidence="12" key="1">
    <citation type="journal article" date="2019" name="Int. J. Syst. Evol. Microbiol.">
        <title>The Global Catalogue of Microorganisms (GCM) 10K type strain sequencing project: providing services to taxonomists for standard genome sequencing and annotation.</title>
        <authorList>
            <consortium name="The Broad Institute Genomics Platform"/>
            <consortium name="The Broad Institute Genome Sequencing Center for Infectious Disease"/>
            <person name="Wu L."/>
            <person name="Ma J."/>
        </authorList>
    </citation>
    <scope>NUCLEOTIDE SEQUENCE [LARGE SCALE GENOMIC DNA]</scope>
    <source>
        <strain evidence="12">CGMCC 1.15419</strain>
    </source>
</reference>
<evidence type="ECO:0000256" key="9">
    <source>
        <dbReference type="ARBA" id="ARBA00031501"/>
    </source>
</evidence>
<keyword evidence="6 10" id="KW-0808">Transferase</keyword>
<evidence type="ECO:0000313" key="12">
    <source>
        <dbReference type="Proteomes" id="UP000640509"/>
    </source>
</evidence>
<evidence type="ECO:0000313" key="11">
    <source>
        <dbReference type="EMBL" id="GGF72967.1"/>
    </source>
</evidence>
<dbReference type="SUPFAM" id="SSF51445">
    <property type="entry name" value="(Trans)glycosidases"/>
    <property type="match status" value="1"/>
</dbReference>
<keyword evidence="5 10" id="KW-0328">Glycosyltransferase</keyword>
<protein>
    <recommendedName>
        <fullName evidence="4 10">4-alpha-glucanotransferase</fullName>
        <ecNumber evidence="3 10">2.4.1.25</ecNumber>
    </recommendedName>
    <alternativeName>
        <fullName evidence="8 10">Amylomaltase</fullName>
    </alternativeName>
    <alternativeName>
        <fullName evidence="9 10">Disproportionating enzyme</fullName>
    </alternativeName>
</protein>
<dbReference type="InterPro" id="IPR017853">
    <property type="entry name" value="GH"/>
</dbReference>
<evidence type="ECO:0000256" key="6">
    <source>
        <dbReference type="ARBA" id="ARBA00022679"/>
    </source>
</evidence>
<organism evidence="11 12">
    <name type="scientific">Paracoccus acridae</name>
    <dbReference type="NCBI Taxonomy" id="1795310"/>
    <lineage>
        <taxon>Bacteria</taxon>
        <taxon>Pseudomonadati</taxon>
        <taxon>Pseudomonadota</taxon>
        <taxon>Alphaproteobacteria</taxon>
        <taxon>Rhodobacterales</taxon>
        <taxon>Paracoccaceae</taxon>
        <taxon>Paracoccus</taxon>
    </lineage>
</organism>
<dbReference type="Pfam" id="PF02446">
    <property type="entry name" value="Glyco_hydro_77"/>
    <property type="match status" value="1"/>
</dbReference>
<evidence type="ECO:0000256" key="2">
    <source>
        <dbReference type="ARBA" id="ARBA00005684"/>
    </source>
</evidence>
<proteinExistence type="inferred from homology"/>
<dbReference type="EMBL" id="BMIV01000009">
    <property type="protein sequence ID" value="GGF72967.1"/>
    <property type="molecule type" value="Genomic_DNA"/>
</dbReference>
<dbReference type="RefSeq" id="WP_188715612.1">
    <property type="nucleotide sequence ID" value="NZ_BMIV01000009.1"/>
</dbReference>